<gene>
    <name evidence="1" type="ORF">GCM10017581_069910</name>
</gene>
<dbReference type="EMBL" id="BSFP01000054">
    <property type="protein sequence ID" value="GLL05244.1"/>
    <property type="molecule type" value="Genomic_DNA"/>
</dbReference>
<dbReference type="SUPFAM" id="SSF53335">
    <property type="entry name" value="S-adenosyl-L-methionine-dependent methyltransferases"/>
    <property type="match status" value="1"/>
</dbReference>
<sequence>MADGSGEDWSGRIDTTTAHPARRYNYWLGGKDNFAADRESGEAIARVYPAIRTTALENRYFLQRAVRFLAGEANVRQFLDIGTGIPTADNTHEVAQSVAPSSRIVYVDNDPIVLTHARALLTSTPEGATAYIDADLRDPRTILDDESLRKTLDFNQPVALMLIAIVHFLFDEDKPYELVKTLVDALPSGSYVVMTHGTADLNDPAAREYALREIQAGRLKVDARPRSHDEVAAFFTGLEVLEPGIVPVTAWRNPVPEADRPPLVDTAMYGVVARKP</sequence>
<dbReference type="InterPro" id="IPR006764">
    <property type="entry name" value="SAM_dep_MeTrfase_SAV2177_type"/>
</dbReference>
<comment type="caution">
    <text evidence="1">The sequence shown here is derived from an EMBL/GenBank/DDBJ whole genome shotgun (WGS) entry which is preliminary data.</text>
</comment>
<proteinExistence type="predicted"/>
<evidence type="ECO:0008006" key="3">
    <source>
        <dbReference type="Google" id="ProtNLM"/>
    </source>
</evidence>
<dbReference type="RefSeq" id="WP_261964214.1">
    <property type="nucleotide sequence ID" value="NZ_BAAAXA010000003.1"/>
</dbReference>
<dbReference type="AlphaFoldDB" id="A0A9W6KTK2"/>
<dbReference type="InterPro" id="IPR029063">
    <property type="entry name" value="SAM-dependent_MTases_sf"/>
</dbReference>
<accession>A0A9W6KTK2</accession>
<name>A0A9W6KTK2_9ACTN</name>
<protein>
    <recommendedName>
        <fullName evidence="3">S-adenosyl methyltransferase</fullName>
    </recommendedName>
</protein>
<evidence type="ECO:0000313" key="2">
    <source>
        <dbReference type="Proteomes" id="UP001143480"/>
    </source>
</evidence>
<evidence type="ECO:0000313" key="1">
    <source>
        <dbReference type="EMBL" id="GLL05244.1"/>
    </source>
</evidence>
<reference evidence="1" key="1">
    <citation type="journal article" date="2014" name="Int. J. Syst. Evol. Microbiol.">
        <title>Complete genome sequence of Corynebacterium casei LMG S-19264T (=DSM 44701T), isolated from a smear-ripened cheese.</title>
        <authorList>
            <consortium name="US DOE Joint Genome Institute (JGI-PGF)"/>
            <person name="Walter F."/>
            <person name="Albersmeier A."/>
            <person name="Kalinowski J."/>
            <person name="Ruckert C."/>
        </authorList>
    </citation>
    <scope>NUCLEOTIDE SEQUENCE</scope>
    <source>
        <strain evidence="1">VKM Ac-1321</strain>
    </source>
</reference>
<dbReference type="Gene3D" id="3.40.50.150">
    <property type="entry name" value="Vaccinia Virus protein VP39"/>
    <property type="match status" value="1"/>
</dbReference>
<organism evidence="1 2">
    <name type="scientific">Dactylosporangium matsuzakiense</name>
    <dbReference type="NCBI Taxonomy" id="53360"/>
    <lineage>
        <taxon>Bacteria</taxon>
        <taxon>Bacillati</taxon>
        <taxon>Actinomycetota</taxon>
        <taxon>Actinomycetes</taxon>
        <taxon>Micromonosporales</taxon>
        <taxon>Micromonosporaceae</taxon>
        <taxon>Dactylosporangium</taxon>
    </lineage>
</organism>
<keyword evidence="2" id="KW-1185">Reference proteome</keyword>
<dbReference type="PIRSF" id="PIRSF017393">
    <property type="entry name" value="MTase_SAV2177"/>
    <property type="match status" value="1"/>
</dbReference>
<reference evidence="1" key="2">
    <citation type="submission" date="2023-01" db="EMBL/GenBank/DDBJ databases">
        <authorList>
            <person name="Sun Q."/>
            <person name="Evtushenko L."/>
        </authorList>
    </citation>
    <scope>NUCLEOTIDE SEQUENCE</scope>
    <source>
        <strain evidence="1">VKM Ac-1321</strain>
    </source>
</reference>
<dbReference type="Proteomes" id="UP001143480">
    <property type="component" value="Unassembled WGS sequence"/>
</dbReference>
<dbReference type="Pfam" id="PF04672">
    <property type="entry name" value="Methyltransf_19"/>
    <property type="match status" value="1"/>
</dbReference>